<evidence type="ECO:0000256" key="8">
    <source>
        <dbReference type="ARBA" id="ARBA00047899"/>
    </source>
</evidence>
<dbReference type="OrthoDB" id="162894at2759"/>
<dbReference type="GO" id="GO:0005524">
    <property type="term" value="F:ATP binding"/>
    <property type="evidence" value="ECO:0007669"/>
    <property type="project" value="UniProtKB-KW"/>
</dbReference>
<dbReference type="Gene3D" id="3.30.200.20">
    <property type="entry name" value="Phosphorylase Kinase, domain 1"/>
    <property type="match status" value="1"/>
</dbReference>
<dbReference type="VEuPathDB" id="TrichDB:TRFO_33680"/>
<name>A0A1J4JQK7_9EUKA</name>
<sequence>MEYCPGGDLFSVLRGVGRLNENAAAIYTSQIVAALEFLRFNSVIHRDLKPDNILVCSNGRLKLTDFGLSVFGSYERSITETNDSNDSTESFGSIVGTPDYISPEIILQQKHSFTADYWSLGCIVYEFLVGVPPFHQDTPTETFARALNGIYEPLQSFHNDNISEEAIDFVSRLLQQDPSKRLGYKSIEEIKQHPWFAKNDIDWHNLDKLIPPFVPQLDNDEDTSYFEERYQWKDDNEQDILEDITVSSLNLSRKMSSSFFSENNPNYSFTDPDDDLSSFPSLSTGSLNSLNKVETEKKRRSLRASSFSEKNLWPNTPLDEENSVLIESKPKQYDATPRKKPKQRKKYALNATSHSFFEKLVISPTSKCNKSDEF</sequence>
<dbReference type="Pfam" id="PF00069">
    <property type="entry name" value="Pkinase"/>
    <property type="match status" value="1"/>
</dbReference>
<evidence type="ECO:0000259" key="12">
    <source>
        <dbReference type="PROSITE" id="PS51285"/>
    </source>
</evidence>
<dbReference type="GO" id="GO:0007010">
    <property type="term" value="P:cytoskeleton organization"/>
    <property type="evidence" value="ECO:0007669"/>
    <property type="project" value="UniProtKB-ARBA"/>
</dbReference>
<keyword evidence="7" id="KW-0067">ATP-binding</keyword>
<feature type="domain" description="AGC-kinase C-terminal" evidence="12">
    <location>
        <begin position="199"/>
        <end position="256"/>
    </location>
</feature>
<evidence type="ECO:0000256" key="4">
    <source>
        <dbReference type="ARBA" id="ARBA00022679"/>
    </source>
</evidence>
<keyword evidence="6 13" id="KW-0418">Kinase</keyword>
<dbReference type="Proteomes" id="UP000179807">
    <property type="component" value="Unassembled WGS sequence"/>
</dbReference>
<keyword evidence="4" id="KW-0808">Transferase</keyword>
<dbReference type="SMART" id="SM00133">
    <property type="entry name" value="S_TK_X"/>
    <property type="match status" value="1"/>
</dbReference>
<dbReference type="PROSITE" id="PS51285">
    <property type="entry name" value="AGC_KINASE_CTER"/>
    <property type="match status" value="1"/>
</dbReference>
<dbReference type="RefSeq" id="XP_068352942.1">
    <property type="nucleotide sequence ID" value="XM_068509214.1"/>
</dbReference>
<evidence type="ECO:0000256" key="5">
    <source>
        <dbReference type="ARBA" id="ARBA00022741"/>
    </source>
</evidence>
<dbReference type="PROSITE" id="PS50011">
    <property type="entry name" value="PROTEIN_KINASE_DOM"/>
    <property type="match status" value="1"/>
</dbReference>
<evidence type="ECO:0000313" key="13">
    <source>
        <dbReference type="EMBL" id="OHS99805.1"/>
    </source>
</evidence>
<reference evidence="13" key="1">
    <citation type="submission" date="2016-10" db="EMBL/GenBank/DDBJ databases">
        <authorList>
            <person name="Benchimol M."/>
            <person name="Almeida L.G."/>
            <person name="Vasconcelos A.T."/>
            <person name="Perreira-Neves A."/>
            <person name="Rosa I.A."/>
            <person name="Tasca T."/>
            <person name="Bogo M.R."/>
            <person name="de Souza W."/>
        </authorList>
    </citation>
    <scope>NUCLEOTIDE SEQUENCE [LARGE SCALE GENOMIC DNA]</scope>
    <source>
        <strain evidence="13">K</strain>
    </source>
</reference>
<comment type="catalytic activity">
    <reaction evidence="8">
        <text>L-threonyl-[protein] + ATP = O-phospho-L-threonyl-[protein] + ADP + H(+)</text>
        <dbReference type="Rhea" id="RHEA:46608"/>
        <dbReference type="Rhea" id="RHEA-COMP:11060"/>
        <dbReference type="Rhea" id="RHEA-COMP:11605"/>
        <dbReference type="ChEBI" id="CHEBI:15378"/>
        <dbReference type="ChEBI" id="CHEBI:30013"/>
        <dbReference type="ChEBI" id="CHEBI:30616"/>
        <dbReference type="ChEBI" id="CHEBI:61977"/>
        <dbReference type="ChEBI" id="CHEBI:456216"/>
        <dbReference type="EC" id="2.7.11.1"/>
    </reaction>
</comment>
<dbReference type="FunFam" id="1.10.510.10:FF:000024">
    <property type="entry name" value="Probable serine/threonine-protein kinase cot-1"/>
    <property type="match status" value="1"/>
</dbReference>
<proteinExistence type="predicted"/>
<dbReference type="InterPro" id="IPR011009">
    <property type="entry name" value="Kinase-like_dom_sf"/>
</dbReference>
<feature type="compositionally biased region" description="Basic residues" evidence="10">
    <location>
        <begin position="338"/>
        <end position="347"/>
    </location>
</feature>
<evidence type="ECO:0000259" key="11">
    <source>
        <dbReference type="PROSITE" id="PS50011"/>
    </source>
</evidence>
<dbReference type="EC" id="2.7.11.1" evidence="1"/>
<keyword evidence="5" id="KW-0547">Nucleotide-binding</keyword>
<evidence type="ECO:0000256" key="2">
    <source>
        <dbReference type="ARBA" id="ARBA00022527"/>
    </source>
</evidence>
<feature type="region of interest" description="Disordered" evidence="10">
    <location>
        <begin position="323"/>
        <end position="347"/>
    </location>
</feature>
<evidence type="ECO:0000256" key="3">
    <source>
        <dbReference type="ARBA" id="ARBA00022553"/>
    </source>
</evidence>
<dbReference type="InterPro" id="IPR008271">
    <property type="entry name" value="Ser/Thr_kinase_AS"/>
</dbReference>
<dbReference type="PROSITE" id="PS00108">
    <property type="entry name" value="PROTEIN_KINASE_ST"/>
    <property type="match status" value="1"/>
</dbReference>
<organism evidence="13 14">
    <name type="scientific">Tritrichomonas foetus</name>
    <dbReference type="NCBI Taxonomy" id="1144522"/>
    <lineage>
        <taxon>Eukaryota</taxon>
        <taxon>Metamonada</taxon>
        <taxon>Parabasalia</taxon>
        <taxon>Tritrichomonadida</taxon>
        <taxon>Tritrichomonadidae</taxon>
        <taxon>Tritrichomonas</taxon>
    </lineage>
</organism>
<dbReference type="Gene3D" id="1.10.510.10">
    <property type="entry name" value="Transferase(Phosphotransferase) domain 1"/>
    <property type="match status" value="1"/>
</dbReference>
<evidence type="ECO:0000313" key="14">
    <source>
        <dbReference type="Proteomes" id="UP000179807"/>
    </source>
</evidence>
<evidence type="ECO:0000256" key="9">
    <source>
        <dbReference type="ARBA" id="ARBA00048679"/>
    </source>
</evidence>
<dbReference type="CDD" id="cd05579">
    <property type="entry name" value="STKc_MAST_like"/>
    <property type="match status" value="1"/>
</dbReference>
<accession>A0A1J4JQK7</accession>
<dbReference type="InterPro" id="IPR000961">
    <property type="entry name" value="AGC-kinase_C"/>
</dbReference>
<keyword evidence="3" id="KW-0597">Phosphoprotein</keyword>
<dbReference type="GeneID" id="94843918"/>
<dbReference type="PANTHER" id="PTHR24353">
    <property type="entry name" value="CYCLIC NUCLEOTIDE-DEPENDENT PROTEIN KINASE"/>
    <property type="match status" value="1"/>
</dbReference>
<feature type="domain" description="Protein kinase" evidence="11">
    <location>
        <begin position="1"/>
        <end position="196"/>
    </location>
</feature>
<dbReference type="SUPFAM" id="SSF56112">
    <property type="entry name" value="Protein kinase-like (PK-like)"/>
    <property type="match status" value="1"/>
</dbReference>
<dbReference type="GO" id="GO:0004674">
    <property type="term" value="F:protein serine/threonine kinase activity"/>
    <property type="evidence" value="ECO:0007669"/>
    <property type="project" value="UniProtKB-KW"/>
</dbReference>
<gene>
    <name evidence="13" type="ORF">TRFO_33680</name>
</gene>
<evidence type="ECO:0000256" key="1">
    <source>
        <dbReference type="ARBA" id="ARBA00012513"/>
    </source>
</evidence>
<keyword evidence="2" id="KW-0723">Serine/threonine-protein kinase</keyword>
<dbReference type="AlphaFoldDB" id="A0A1J4JQK7"/>
<comment type="caution">
    <text evidence="13">The sequence shown here is derived from an EMBL/GenBank/DDBJ whole genome shotgun (WGS) entry which is preliminary data.</text>
</comment>
<dbReference type="SMART" id="SM00220">
    <property type="entry name" value="S_TKc"/>
    <property type="match status" value="1"/>
</dbReference>
<evidence type="ECO:0000256" key="7">
    <source>
        <dbReference type="ARBA" id="ARBA00022840"/>
    </source>
</evidence>
<evidence type="ECO:0000256" key="6">
    <source>
        <dbReference type="ARBA" id="ARBA00022777"/>
    </source>
</evidence>
<comment type="catalytic activity">
    <reaction evidence="9">
        <text>L-seryl-[protein] + ATP = O-phospho-L-seryl-[protein] + ADP + H(+)</text>
        <dbReference type="Rhea" id="RHEA:17989"/>
        <dbReference type="Rhea" id="RHEA-COMP:9863"/>
        <dbReference type="Rhea" id="RHEA-COMP:11604"/>
        <dbReference type="ChEBI" id="CHEBI:15378"/>
        <dbReference type="ChEBI" id="CHEBI:29999"/>
        <dbReference type="ChEBI" id="CHEBI:30616"/>
        <dbReference type="ChEBI" id="CHEBI:83421"/>
        <dbReference type="ChEBI" id="CHEBI:456216"/>
        <dbReference type="EC" id="2.7.11.1"/>
    </reaction>
</comment>
<keyword evidence="14" id="KW-1185">Reference proteome</keyword>
<dbReference type="EMBL" id="MLAK01000986">
    <property type="protein sequence ID" value="OHS99805.1"/>
    <property type="molecule type" value="Genomic_DNA"/>
</dbReference>
<dbReference type="InterPro" id="IPR000719">
    <property type="entry name" value="Prot_kinase_dom"/>
</dbReference>
<evidence type="ECO:0000256" key="10">
    <source>
        <dbReference type="SAM" id="MobiDB-lite"/>
    </source>
</evidence>
<protein>
    <recommendedName>
        <fullName evidence="1">non-specific serine/threonine protein kinase</fullName>
        <ecNumber evidence="1">2.7.11.1</ecNumber>
    </recommendedName>
</protein>